<accession>A0A316FSR8</accession>
<protein>
    <submittedName>
        <fullName evidence="2">Uncharacterized protein</fullName>
    </submittedName>
</protein>
<dbReference type="RefSeq" id="WP_109763131.1">
    <property type="nucleotide sequence ID" value="NZ_QGGU01000005.1"/>
</dbReference>
<organism evidence="2 3">
    <name type="scientific">Pleionea mediterranea</name>
    <dbReference type="NCBI Taxonomy" id="523701"/>
    <lineage>
        <taxon>Bacteria</taxon>
        <taxon>Pseudomonadati</taxon>
        <taxon>Pseudomonadota</taxon>
        <taxon>Gammaproteobacteria</taxon>
        <taxon>Oceanospirillales</taxon>
        <taxon>Pleioneaceae</taxon>
        <taxon>Pleionea</taxon>
    </lineage>
</organism>
<keyword evidence="3" id="KW-1185">Reference proteome</keyword>
<dbReference type="AlphaFoldDB" id="A0A316FSR8"/>
<gene>
    <name evidence="2" type="ORF">C8D97_10549</name>
</gene>
<dbReference type="Proteomes" id="UP000245790">
    <property type="component" value="Unassembled WGS sequence"/>
</dbReference>
<evidence type="ECO:0000256" key="1">
    <source>
        <dbReference type="SAM" id="Phobius"/>
    </source>
</evidence>
<feature type="transmembrane region" description="Helical" evidence="1">
    <location>
        <begin position="12"/>
        <end position="31"/>
    </location>
</feature>
<feature type="transmembrane region" description="Helical" evidence="1">
    <location>
        <begin position="52"/>
        <end position="70"/>
    </location>
</feature>
<evidence type="ECO:0000313" key="2">
    <source>
        <dbReference type="EMBL" id="PWK51734.1"/>
    </source>
</evidence>
<reference evidence="2 3" key="1">
    <citation type="submission" date="2018-05" db="EMBL/GenBank/DDBJ databases">
        <title>Genomic Encyclopedia of Type Strains, Phase IV (KMG-IV): sequencing the most valuable type-strain genomes for metagenomic binning, comparative biology and taxonomic classification.</title>
        <authorList>
            <person name="Goeker M."/>
        </authorList>
    </citation>
    <scope>NUCLEOTIDE SEQUENCE [LARGE SCALE GENOMIC DNA]</scope>
    <source>
        <strain evidence="2 3">DSM 25350</strain>
    </source>
</reference>
<keyword evidence="1" id="KW-1133">Transmembrane helix</keyword>
<proteinExistence type="predicted"/>
<keyword evidence="1" id="KW-0472">Membrane</keyword>
<sequence length="162" mass="18264">MVYTELYTVSWYGLFHGATIVGSCFFFGGLYHLIHFKKKKFGSPAEKKFFRAFILTLTILGFVVGIMTPIKVTQSKLRYSDGDYKTLESPLVKIKATGTISVLHFEDEKIGVGTSGNACFPGDDTVAQTFKVEVGAIYRVKYFKYGRDDDYGCILQLHKKIK</sequence>
<dbReference type="EMBL" id="QGGU01000005">
    <property type="protein sequence ID" value="PWK51734.1"/>
    <property type="molecule type" value="Genomic_DNA"/>
</dbReference>
<comment type="caution">
    <text evidence="2">The sequence shown here is derived from an EMBL/GenBank/DDBJ whole genome shotgun (WGS) entry which is preliminary data.</text>
</comment>
<name>A0A316FSR8_9GAMM</name>
<evidence type="ECO:0000313" key="3">
    <source>
        <dbReference type="Proteomes" id="UP000245790"/>
    </source>
</evidence>
<keyword evidence="1" id="KW-0812">Transmembrane</keyword>